<dbReference type="Proteomes" id="UP000076842">
    <property type="component" value="Unassembled WGS sequence"/>
</dbReference>
<dbReference type="PROSITE" id="PS00867">
    <property type="entry name" value="CPSASE_2"/>
    <property type="match status" value="1"/>
</dbReference>
<organism evidence="4 5">
    <name type="scientific">Calocera cornea HHB12733</name>
    <dbReference type="NCBI Taxonomy" id="1353952"/>
    <lineage>
        <taxon>Eukaryota</taxon>
        <taxon>Fungi</taxon>
        <taxon>Dikarya</taxon>
        <taxon>Basidiomycota</taxon>
        <taxon>Agaricomycotina</taxon>
        <taxon>Dacrymycetes</taxon>
        <taxon>Dacrymycetales</taxon>
        <taxon>Dacrymycetaceae</taxon>
        <taxon>Calocera</taxon>
    </lineage>
</organism>
<dbReference type="InterPro" id="IPR005479">
    <property type="entry name" value="CPAse_ATP-bd"/>
</dbReference>
<dbReference type="OrthoDB" id="196847at2759"/>
<sequence>MGNVVSLWERDCSVQRRHQKIIEEAPAPGLSDEVRKDLSDKAIAAAKAVNYLGAGTVEFILDCDTDEFYFMEMNTRLQVEHPVTEMITGQALVQWQLEPSSGNPLRLGHEKIAREVPSDPVLTQDSPTGISAVAIVSSKPGSFDIAVKNPDEEPVIFADVKAQMTSPTMVSSTLNAQMVNTTVVQQSPPSVVPPTAAVTD</sequence>
<dbReference type="Pfam" id="PF02786">
    <property type="entry name" value="CPSase_L_D2"/>
    <property type="match status" value="1"/>
</dbReference>
<name>A0A165E5J5_9BASI</name>
<protein>
    <recommendedName>
        <fullName evidence="3">ATP-grasp domain-containing protein</fullName>
    </recommendedName>
</protein>
<dbReference type="InParanoid" id="A0A165E5J5"/>
<dbReference type="EMBL" id="KV424021">
    <property type="protein sequence ID" value="KZT54139.1"/>
    <property type="molecule type" value="Genomic_DNA"/>
</dbReference>
<dbReference type="Gene3D" id="3.30.470.20">
    <property type="entry name" value="ATP-grasp fold, B domain"/>
    <property type="match status" value="1"/>
</dbReference>
<dbReference type="SUPFAM" id="SSF56059">
    <property type="entry name" value="Glutathione synthetase ATP-binding domain-like"/>
    <property type="match status" value="1"/>
</dbReference>
<dbReference type="GO" id="GO:0004485">
    <property type="term" value="F:methylcrotonoyl-CoA carboxylase activity"/>
    <property type="evidence" value="ECO:0007669"/>
    <property type="project" value="TreeGrafter"/>
</dbReference>
<keyword evidence="5" id="KW-1185">Reference proteome</keyword>
<dbReference type="GO" id="GO:0046872">
    <property type="term" value="F:metal ion binding"/>
    <property type="evidence" value="ECO:0007669"/>
    <property type="project" value="InterPro"/>
</dbReference>
<accession>A0A165E5J5</accession>
<dbReference type="AlphaFoldDB" id="A0A165E5J5"/>
<evidence type="ECO:0000313" key="5">
    <source>
        <dbReference type="Proteomes" id="UP000076842"/>
    </source>
</evidence>
<feature type="domain" description="ATP-grasp" evidence="3">
    <location>
        <begin position="30"/>
        <end position="101"/>
    </location>
</feature>
<dbReference type="GO" id="GO:0005739">
    <property type="term" value="C:mitochondrion"/>
    <property type="evidence" value="ECO:0007669"/>
    <property type="project" value="TreeGrafter"/>
</dbReference>
<evidence type="ECO:0000256" key="2">
    <source>
        <dbReference type="PROSITE-ProRule" id="PRU00409"/>
    </source>
</evidence>
<dbReference type="PANTHER" id="PTHR18866">
    <property type="entry name" value="CARBOXYLASE:PYRUVATE/ACETYL-COA/PROPIONYL-COA CARBOXYLASE"/>
    <property type="match status" value="1"/>
</dbReference>
<dbReference type="InterPro" id="IPR050856">
    <property type="entry name" value="Biotin_carboxylase_complex"/>
</dbReference>
<evidence type="ECO:0000313" key="4">
    <source>
        <dbReference type="EMBL" id="KZT54139.1"/>
    </source>
</evidence>
<keyword evidence="2" id="KW-0547">Nucleotide-binding</keyword>
<dbReference type="STRING" id="1353952.A0A165E5J5"/>
<gene>
    <name evidence="4" type="ORF">CALCODRAFT_485816</name>
</gene>
<dbReference type="PROSITE" id="PS50975">
    <property type="entry name" value="ATP_GRASP"/>
    <property type="match status" value="1"/>
</dbReference>
<keyword evidence="2" id="KW-0067">ATP-binding</keyword>
<evidence type="ECO:0000256" key="1">
    <source>
        <dbReference type="ARBA" id="ARBA00023267"/>
    </source>
</evidence>
<keyword evidence="1" id="KW-0092">Biotin</keyword>
<proteinExistence type="predicted"/>
<evidence type="ECO:0000259" key="3">
    <source>
        <dbReference type="PROSITE" id="PS50975"/>
    </source>
</evidence>
<dbReference type="PANTHER" id="PTHR18866:SF33">
    <property type="entry name" value="METHYLCROTONOYL-COA CARBOXYLASE SUBUNIT ALPHA, MITOCHONDRIAL-RELATED"/>
    <property type="match status" value="1"/>
</dbReference>
<dbReference type="GO" id="GO:0005524">
    <property type="term" value="F:ATP binding"/>
    <property type="evidence" value="ECO:0007669"/>
    <property type="project" value="UniProtKB-UniRule"/>
</dbReference>
<reference evidence="4 5" key="1">
    <citation type="journal article" date="2016" name="Mol. Biol. Evol.">
        <title>Comparative Genomics of Early-Diverging Mushroom-Forming Fungi Provides Insights into the Origins of Lignocellulose Decay Capabilities.</title>
        <authorList>
            <person name="Nagy L.G."/>
            <person name="Riley R."/>
            <person name="Tritt A."/>
            <person name="Adam C."/>
            <person name="Daum C."/>
            <person name="Floudas D."/>
            <person name="Sun H."/>
            <person name="Yadav J.S."/>
            <person name="Pangilinan J."/>
            <person name="Larsson K.H."/>
            <person name="Matsuura K."/>
            <person name="Barry K."/>
            <person name="Labutti K."/>
            <person name="Kuo R."/>
            <person name="Ohm R.A."/>
            <person name="Bhattacharya S.S."/>
            <person name="Shirouzu T."/>
            <person name="Yoshinaga Y."/>
            <person name="Martin F.M."/>
            <person name="Grigoriev I.V."/>
            <person name="Hibbett D.S."/>
        </authorList>
    </citation>
    <scope>NUCLEOTIDE SEQUENCE [LARGE SCALE GENOMIC DNA]</scope>
    <source>
        <strain evidence="4 5">HHB12733</strain>
    </source>
</reference>
<dbReference type="InterPro" id="IPR011761">
    <property type="entry name" value="ATP-grasp"/>
</dbReference>